<accession>F0SM62</accession>
<dbReference type="PANTHER" id="PTHR11236">
    <property type="entry name" value="AMINOBENZOATE/ANTHRANILATE SYNTHASE"/>
    <property type="match status" value="1"/>
</dbReference>
<dbReference type="GO" id="GO:0046872">
    <property type="term" value="F:metal ion binding"/>
    <property type="evidence" value="ECO:0007669"/>
    <property type="project" value="UniProtKB-KW"/>
</dbReference>
<organism evidence="18 19">
    <name type="scientific">Rubinisphaera brasiliensis (strain ATCC 49424 / DSM 5305 / JCM 21570 / IAM 15109 / NBRC 103401 / IFAM 1448)</name>
    <name type="common">Planctomyces brasiliensis</name>
    <dbReference type="NCBI Taxonomy" id="756272"/>
    <lineage>
        <taxon>Bacteria</taxon>
        <taxon>Pseudomonadati</taxon>
        <taxon>Planctomycetota</taxon>
        <taxon>Planctomycetia</taxon>
        <taxon>Planctomycetales</taxon>
        <taxon>Planctomycetaceae</taxon>
        <taxon>Rubinisphaera</taxon>
    </lineage>
</organism>
<dbReference type="eggNOG" id="COG0147">
    <property type="taxonomic scope" value="Bacteria"/>
</dbReference>
<feature type="domain" description="Chorismate-utilising enzyme C-terminal" evidence="16">
    <location>
        <begin position="228"/>
        <end position="479"/>
    </location>
</feature>
<dbReference type="SUPFAM" id="SSF56322">
    <property type="entry name" value="ADC synthase"/>
    <property type="match status" value="1"/>
</dbReference>
<dbReference type="AlphaFoldDB" id="F0SM62"/>
<dbReference type="EC" id="4.1.3.27" evidence="5 15"/>
<gene>
    <name evidence="15" type="primary">trpE</name>
    <name evidence="18" type="ordered locus">Plabr_3420</name>
</gene>
<keyword evidence="12 15" id="KW-0456">Lyase</keyword>
<comment type="similarity">
    <text evidence="3 15">Belongs to the anthranilate synthase component I family.</text>
</comment>
<dbReference type="UniPathway" id="UPA00035">
    <property type="reaction ID" value="UER00040"/>
</dbReference>
<keyword evidence="11 15" id="KW-0057">Aromatic amino acid biosynthesis</keyword>
<dbReference type="HOGENOM" id="CLU_006493_9_3_0"/>
<evidence type="ECO:0000256" key="5">
    <source>
        <dbReference type="ARBA" id="ARBA00012266"/>
    </source>
</evidence>
<evidence type="ECO:0000256" key="6">
    <source>
        <dbReference type="ARBA" id="ARBA00020653"/>
    </source>
</evidence>
<evidence type="ECO:0000259" key="17">
    <source>
        <dbReference type="Pfam" id="PF04715"/>
    </source>
</evidence>
<comment type="subunit">
    <text evidence="4 15">Heterotetramer consisting of two non-identical subunits: a beta subunit (TrpG) and a large alpha subunit (TrpE).</text>
</comment>
<evidence type="ECO:0000256" key="15">
    <source>
        <dbReference type="RuleBase" id="RU364045"/>
    </source>
</evidence>
<dbReference type="NCBIfam" id="TIGR00564">
    <property type="entry name" value="trpE_most"/>
    <property type="match status" value="1"/>
</dbReference>
<evidence type="ECO:0000313" key="18">
    <source>
        <dbReference type="EMBL" id="ADY61017.1"/>
    </source>
</evidence>
<dbReference type="GO" id="GO:0000162">
    <property type="term" value="P:L-tryptophan biosynthetic process"/>
    <property type="evidence" value="ECO:0007669"/>
    <property type="project" value="UniProtKB-UniPathway"/>
</dbReference>
<feature type="domain" description="Anthranilate synthase component I N-terminal" evidence="17">
    <location>
        <begin position="29"/>
        <end position="167"/>
    </location>
</feature>
<evidence type="ECO:0000256" key="9">
    <source>
        <dbReference type="ARBA" id="ARBA00022822"/>
    </source>
</evidence>
<evidence type="ECO:0000256" key="11">
    <source>
        <dbReference type="ARBA" id="ARBA00023141"/>
    </source>
</evidence>
<evidence type="ECO:0000256" key="4">
    <source>
        <dbReference type="ARBA" id="ARBA00011575"/>
    </source>
</evidence>
<dbReference type="GO" id="GO:0004049">
    <property type="term" value="F:anthranilate synthase activity"/>
    <property type="evidence" value="ECO:0007669"/>
    <property type="project" value="UniProtKB-EC"/>
</dbReference>
<protein>
    <recommendedName>
        <fullName evidence="6 15">Anthranilate synthase component 1</fullName>
        <ecNumber evidence="5 15">4.1.3.27</ecNumber>
    </recommendedName>
</protein>
<dbReference type="InterPro" id="IPR005801">
    <property type="entry name" value="ADC_synthase"/>
</dbReference>
<evidence type="ECO:0000256" key="7">
    <source>
        <dbReference type="ARBA" id="ARBA00022605"/>
    </source>
</evidence>
<keyword evidence="19" id="KW-1185">Reference proteome</keyword>
<evidence type="ECO:0000256" key="13">
    <source>
        <dbReference type="ARBA" id="ARBA00025634"/>
    </source>
</evidence>
<sequence length="498" mass="55383">MSHHPDFATFQTQADGYDLVPVYRQFTADSLSPVEAYRRLDKGDYSFLFESVIGGERVGRYSFLGSHPFLIVEAAGNDVVIREGDQESRETSPDPLARLGEILTDYRMAPHPQLPRFCGGAVGYAGYDTVRYAESLPNAPEDDRKIPDLLFGLFDQMVIFDHIRKTMLVVVLARTNGHDLQESYAAAVERLDKFCEQLLTNPAPTPPEEIRLDQNVEAEWKSNFAEGEYQKAVDACREYIKAGDIFQVVLSQRLEMETDASELAIYRALRVVNPSPFMFLVNTPAAQLVGSSPEIMTRVENGTVTVRPLAGTRPRGKTPAEDNELERELLADPKERAEHVMLVDLARNDVGRVADYNSIELKDVMVVERYSHVMHITSNVTGQLRKDLTALDALRAALPAGTVSGAPKVRAMEIIDEFEKHRRGPYAGAVGYIDFTGDMDTCIALRTLVKQGRKVYVQAGAGLVADSDPETEYQETLNKARGLLTAVAIAEQQLSKHE</sequence>
<comment type="function">
    <text evidence="13 15">Part of a heterotetrameric complex that catalyzes the two-step biosynthesis of anthranilate, an intermediate in the biosynthesis of L-tryptophan. In the first step, the glutamine-binding beta subunit (TrpG) of anthranilate synthase (AS) provides the glutamine amidotransferase activity which generates ammonia as a substrate that, along with chorismate, is used in the second step, catalyzed by the large alpha subunit of AS (TrpE) to produce anthranilate. In the absence of TrpG, TrpE can synthesize anthranilate directly from chorismate and high concentrations of ammonia.</text>
</comment>
<dbReference type="InterPro" id="IPR005256">
    <property type="entry name" value="Anth_synth_I_PabB"/>
</dbReference>
<evidence type="ECO:0000256" key="2">
    <source>
        <dbReference type="ARBA" id="ARBA00004873"/>
    </source>
</evidence>
<proteinExistence type="inferred from homology"/>
<evidence type="ECO:0000256" key="8">
    <source>
        <dbReference type="ARBA" id="ARBA00022723"/>
    </source>
</evidence>
<dbReference type="PRINTS" id="PR00095">
    <property type="entry name" value="ANTSNTHASEI"/>
</dbReference>
<keyword evidence="8 15" id="KW-0479">Metal-binding</keyword>
<dbReference type="KEGG" id="pbs:Plabr_3420"/>
<evidence type="ECO:0000259" key="16">
    <source>
        <dbReference type="Pfam" id="PF00425"/>
    </source>
</evidence>
<keyword evidence="9 15" id="KW-0822">Tryptophan biosynthesis</keyword>
<dbReference type="Proteomes" id="UP000006860">
    <property type="component" value="Chromosome"/>
</dbReference>
<dbReference type="Pfam" id="PF00425">
    <property type="entry name" value="Chorismate_bind"/>
    <property type="match status" value="1"/>
</dbReference>
<dbReference type="PANTHER" id="PTHR11236:SF48">
    <property type="entry name" value="ISOCHORISMATE SYNTHASE MENF"/>
    <property type="match status" value="1"/>
</dbReference>
<comment type="cofactor">
    <cofactor evidence="1 15">
        <name>Mg(2+)</name>
        <dbReference type="ChEBI" id="CHEBI:18420"/>
    </cofactor>
</comment>
<dbReference type="InterPro" id="IPR006805">
    <property type="entry name" value="Anth_synth_I_N"/>
</dbReference>
<evidence type="ECO:0000256" key="10">
    <source>
        <dbReference type="ARBA" id="ARBA00022842"/>
    </source>
</evidence>
<evidence type="ECO:0000256" key="14">
    <source>
        <dbReference type="ARBA" id="ARBA00047683"/>
    </source>
</evidence>
<evidence type="ECO:0000256" key="12">
    <source>
        <dbReference type="ARBA" id="ARBA00023239"/>
    </source>
</evidence>
<dbReference type="InterPro" id="IPR015890">
    <property type="entry name" value="Chorismate_C"/>
</dbReference>
<dbReference type="OrthoDB" id="9803598at2"/>
<dbReference type="RefSeq" id="WP_013629736.1">
    <property type="nucleotide sequence ID" value="NC_015174.1"/>
</dbReference>
<name>F0SM62_RUBBR</name>
<dbReference type="EMBL" id="CP002546">
    <property type="protein sequence ID" value="ADY61017.1"/>
    <property type="molecule type" value="Genomic_DNA"/>
</dbReference>
<dbReference type="STRING" id="756272.Plabr_3420"/>
<keyword evidence="7 15" id="KW-0028">Amino-acid biosynthesis</keyword>
<comment type="catalytic activity">
    <reaction evidence="14 15">
        <text>chorismate + L-glutamine = anthranilate + pyruvate + L-glutamate + H(+)</text>
        <dbReference type="Rhea" id="RHEA:21732"/>
        <dbReference type="ChEBI" id="CHEBI:15361"/>
        <dbReference type="ChEBI" id="CHEBI:15378"/>
        <dbReference type="ChEBI" id="CHEBI:16567"/>
        <dbReference type="ChEBI" id="CHEBI:29748"/>
        <dbReference type="ChEBI" id="CHEBI:29985"/>
        <dbReference type="ChEBI" id="CHEBI:58359"/>
        <dbReference type="EC" id="4.1.3.27"/>
    </reaction>
</comment>
<comment type="pathway">
    <text evidence="2 15">Amino-acid biosynthesis; L-tryptophan biosynthesis; L-tryptophan from chorismate: step 1/5.</text>
</comment>
<dbReference type="InterPro" id="IPR019999">
    <property type="entry name" value="Anth_synth_I-like"/>
</dbReference>
<keyword evidence="10 15" id="KW-0460">Magnesium</keyword>
<dbReference type="Gene3D" id="3.60.120.10">
    <property type="entry name" value="Anthranilate synthase"/>
    <property type="match status" value="1"/>
</dbReference>
<evidence type="ECO:0000313" key="19">
    <source>
        <dbReference type="Proteomes" id="UP000006860"/>
    </source>
</evidence>
<evidence type="ECO:0000256" key="3">
    <source>
        <dbReference type="ARBA" id="ARBA00009562"/>
    </source>
</evidence>
<reference evidence="19" key="1">
    <citation type="submission" date="2011-02" db="EMBL/GenBank/DDBJ databases">
        <title>The complete genome of Planctomyces brasiliensis DSM 5305.</title>
        <authorList>
            <person name="Lucas S."/>
            <person name="Copeland A."/>
            <person name="Lapidus A."/>
            <person name="Bruce D."/>
            <person name="Goodwin L."/>
            <person name="Pitluck S."/>
            <person name="Kyrpides N."/>
            <person name="Mavromatis K."/>
            <person name="Pagani I."/>
            <person name="Ivanova N."/>
            <person name="Ovchinnikova G."/>
            <person name="Lu M."/>
            <person name="Detter J.C."/>
            <person name="Han C."/>
            <person name="Land M."/>
            <person name="Hauser L."/>
            <person name="Markowitz V."/>
            <person name="Cheng J.-F."/>
            <person name="Hugenholtz P."/>
            <person name="Woyke T."/>
            <person name="Wu D."/>
            <person name="Tindall B."/>
            <person name="Pomrenke H.G."/>
            <person name="Brambilla E."/>
            <person name="Klenk H.-P."/>
            <person name="Eisen J.A."/>
        </authorList>
    </citation>
    <scope>NUCLEOTIDE SEQUENCE [LARGE SCALE GENOMIC DNA]</scope>
    <source>
        <strain evidence="19">ATCC 49424 / DSM 5305 / JCM 21570 / NBRC 103401 / IFAM 1448</strain>
    </source>
</reference>
<dbReference type="Pfam" id="PF04715">
    <property type="entry name" value="Anth_synt_I_N"/>
    <property type="match status" value="1"/>
</dbReference>
<evidence type="ECO:0000256" key="1">
    <source>
        <dbReference type="ARBA" id="ARBA00001946"/>
    </source>
</evidence>